<dbReference type="EMBL" id="NQVN01000018">
    <property type="protein sequence ID" value="PIO97361.1"/>
    <property type="molecule type" value="Genomic_DNA"/>
</dbReference>
<evidence type="ECO:0000313" key="1">
    <source>
        <dbReference type="EMBL" id="PIO97361.1"/>
    </source>
</evidence>
<organism evidence="1 2">
    <name type="scientific">Pleomorphomonas carboxyditropha</name>
    <dbReference type="NCBI Taxonomy" id="2023338"/>
    <lineage>
        <taxon>Bacteria</taxon>
        <taxon>Pseudomonadati</taxon>
        <taxon>Pseudomonadota</taxon>
        <taxon>Alphaproteobacteria</taxon>
        <taxon>Hyphomicrobiales</taxon>
        <taxon>Pleomorphomonadaceae</taxon>
        <taxon>Pleomorphomonas</taxon>
    </lineage>
</organism>
<dbReference type="Proteomes" id="UP000231070">
    <property type="component" value="Unassembled WGS sequence"/>
</dbReference>
<dbReference type="AlphaFoldDB" id="A0A2G9WRM7"/>
<comment type="caution">
    <text evidence="1">The sequence shown here is derived from an EMBL/GenBank/DDBJ whole genome shotgun (WGS) entry which is preliminary data.</text>
</comment>
<protein>
    <submittedName>
        <fullName evidence="1">Uncharacterized protein</fullName>
    </submittedName>
</protein>
<keyword evidence="2" id="KW-1185">Reference proteome</keyword>
<accession>A0A2G9WRM7</accession>
<gene>
    <name evidence="1" type="ORF">CJ014_20250</name>
</gene>
<name>A0A2G9WRM7_9HYPH</name>
<reference evidence="1 2" key="1">
    <citation type="submission" date="2017-08" db="EMBL/GenBank/DDBJ databases">
        <title>Pleomorphomonas carboxidotrophicus sp. nov., a new mesophilic hydrogenogenic carboxidotroph.</title>
        <authorList>
            <person name="Esquivel-Elizondo S."/>
            <person name="Krajmalnik-Brown R."/>
            <person name="Maldonado J."/>
        </authorList>
    </citation>
    <scope>NUCLEOTIDE SEQUENCE [LARGE SCALE GENOMIC DNA]</scope>
    <source>
        <strain evidence="1 2">SVCO-16</strain>
    </source>
</reference>
<sequence>MAREFGSGSSAPTYPFVPIYKAVILAQARTSGRMEQSADIALQQRKAPDTPLVTFSSRGPRLREDDNLWEAMRLAMTV</sequence>
<proteinExistence type="predicted"/>
<evidence type="ECO:0000313" key="2">
    <source>
        <dbReference type="Proteomes" id="UP000231070"/>
    </source>
</evidence>